<dbReference type="EMBL" id="JACNJD010000235">
    <property type="protein sequence ID" value="MBC8177785.1"/>
    <property type="molecule type" value="Genomic_DNA"/>
</dbReference>
<dbReference type="InterPro" id="IPR003004">
    <property type="entry name" value="GspF/PilC"/>
</dbReference>
<keyword evidence="5 8" id="KW-0812">Transmembrane</keyword>
<dbReference type="GO" id="GO:0015628">
    <property type="term" value="P:protein secretion by the type II secretion system"/>
    <property type="evidence" value="ECO:0007669"/>
    <property type="project" value="TreeGrafter"/>
</dbReference>
<dbReference type="FunFam" id="1.20.81.30:FF:000001">
    <property type="entry name" value="Type II secretion system protein F"/>
    <property type="match status" value="2"/>
</dbReference>
<dbReference type="Pfam" id="PF00482">
    <property type="entry name" value="T2SSF"/>
    <property type="match status" value="2"/>
</dbReference>
<dbReference type="InterPro" id="IPR018076">
    <property type="entry name" value="T2SS_GspF_dom"/>
</dbReference>
<evidence type="ECO:0000313" key="10">
    <source>
        <dbReference type="EMBL" id="MBC8177785.1"/>
    </source>
</evidence>
<dbReference type="GO" id="GO:0005886">
    <property type="term" value="C:plasma membrane"/>
    <property type="evidence" value="ECO:0007669"/>
    <property type="project" value="UniProtKB-SubCell"/>
</dbReference>
<name>A0A8J6T3G3_9DELT</name>
<keyword evidence="7 8" id="KW-0472">Membrane</keyword>
<dbReference type="PRINTS" id="PR00812">
    <property type="entry name" value="BCTERIALGSPF"/>
</dbReference>
<gene>
    <name evidence="10" type="ORF">H8E19_10305</name>
</gene>
<dbReference type="AlphaFoldDB" id="A0A8J6T3G3"/>
<comment type="subcellular location">
    <subcellularLocation>
        <location evidence="1">Cell inner membrane</location>
        <topology evidence="1">Multi-pass membrane protein</topology>
    </subcellularLocation>
</comment>
<evidence type="ECO:0000256" key="1">
    <source>
        <dbReference type="ARBA" id="ARBA00004429"/>
    </source>
</evidence>
<keyword evidence="3" id="KW-1003">Cell membrane</keyword>
<sequence length="403" mass="43819">MPIYTWVAETKKGKVIKGELEATDEKAAGLQLKRRNLTVKKIKPKPKDIFENVSFMQPKVTNKDIVIFTRQFSTMIDAGLPLVQGLTILAEQTENKTFRGILKKIVSDVEGGASLAEAMEKHPQVFDRLFVNLVAAGEVGGILDTILQRLAAYIEKAEKLKSQIKGAMTYPIVVVAIAIIVIAVIMIFVIPVFQDMFASFGKALPVPTQIVVAMSNFTKGNILYMIGAFILFVFLFKKYRGTTGGRKVTDILSLKLPVFGPLLKKVAVARFSRTLGTMISSGVPIITALEIVAKTSGNVVLEEVIFEVRSSIAEGQPIAEPLSENDIFPSMVVQMIAVGEATGALDTMLEKIADFYDDEVDVAVEAMTSMLEPLLMVFLGGSIGGLVIAMYLPIFSMAAAMGE</sequence>
<evidence type="ECO:0000256" key="6">
    <source>
        <dbReference type="ARBA" id="ARBA00022989"/>
    </source>
</evidence>
<evidence type="ECO:0000259" key="9">
    <source>
        <dbReference type="Pfam" id="PF00482"/>
    </source>
</evidence>
<evidence type="ECO:0000256" key="7">
    <source>
        <dbReference type="ARBA" id="ARBA00023136"/>
    </source>
</evidence>
<comment type="caution">
    <text evidence="10">The sequence shown here is derived from an EMBL/GenBank/DDBJ whole genome shotgun (WGS) entry which is preliminary data.</text>
</comment>
<feature type="transmembrane region" description="Helical" evidence="8">
    <location>
        <begin position="210"/>
        <end position="236"/>
    </location>
</feature>
<dbReference type="Gene3D" id="1.20.81.30">
    <property type="entry name" value="Type II secretion system (T2SS), domain F"/>
    <property type="match status" value="2"/>
</dbReference>
<keyword evidence="4" id="KW-0997">Cell inner membrane</keyword>
<evidence type="ECO:0000256" key="5">
    <source>
        <dbReference type="ARBA" id="ARBA00022692"/>
    </source>
</evidence>
<evidence type="ECO:0000256" key="4">
    <source>
        <dbReference type="ARBA" id="ARBA00022519"/>
    </source>
</evidence>
<protein>
    <submittedName>
        <fullName evidence="10">Type II secretion system F family protein</fullName>
    </submittedName>
</protein>
<feature type="domain" description="Type II secretion system protein GspF" evidence="9">
    <location>
        <begin position="271"/>
        <end position="393"/>
    </location>
</feature>
<dbReference type="PANTHER" id="PTHR30012:SF7">
    <property type="entry name" value="PROTEIN TRANSPORT PROTEIN HOFC HOMOLOG"/>
    <property type="match status" value="1"/>
</dbReference>
<evidence type="ECO:0000256" key="2">
    <source>
        <dbReference type="ARBA" id="ARBA00005745"/>
    </source>
</evidence>
<comment type="similarity">
    <text evidence="2">Belongs to the GSP F family.</text>
</comment>
<dbReference type="PANTHER" id="PTHR30012">
    <property type="entry name" value="GENERAL SECRETION PATHWAY PROTEIN"/>
    <property type="match status" value="1"/>
</dbReference>
<organism evidence="10 11">
    <name type="scientific">Candidatus Desulfacyla euxinica</name>
    <dbReference type="NCBI Taxonomy" id="2841693"/>
    <lineage>
        <taxon>Bacteria</taxon>
        <taxon>Deltaproteobacteria</taxon>
        <taxon>Candidatus Desulfacyla</taxon>
    </lineage>
</organism>
<evidence type="ECO:0000313" key="11">
    <source>
        <dbReference type="Proteomes" id="UP000650524"/>
    </source>
</evidence>
<dbReference type="Proteomes" id="UP000650524">
    <property type="component" value="Unassembled WGS sequence"/>
</dbReference>
<feature type="domain" description="Type II secretion system protein GspF" evidence="9">
    <location>
        <begin position="68"/>
        <end position="191"/>
    </location>
</feature>
<evidence type="ECO:0000256" key="3">
    <source>
        <dbReference type="ARBA" id="ARBA00022475"/>
    </source>
</evidence>
<reference evidence="10 11" key="1">
    <citation type="submission" date="2020-08" db="EMBL/GenBank/DDBJ databases">
        <title>Bridging the membrane lipid divide: bacteria of the FCB group superphylum have the potential to synthesize archaeal ether lipids.</title>
        <authorList>
            <person name="Villanueva L."/>
            <person name="Von Meijenfeldt F.A.B."/>
            <person name="Westbye A.B."/>
            <person name="Yadav S."/>
            <person name="Hopmans E.C."/>
            <person name="Dutilh B.E."/>
            <person name="Sinninghe Damste J.S."/>
        </authorList>
    </citation>
    <scope>NUCLEOTIDE SEQUENCE [LARGE SCALE GENOMIC DNA]</scope>
    <source>
        <strain evidence="10">NIOZ-UU27</strain>
    </source>
</reference>
<proteinExistence type="inferred from homology"/>
<feature type="transmembrane region" description="Helical" evidence="8">
    <location>
        <begin position="374"/>
        <end position="394"/>
    </location>
</feature>
<evidence type="ECO:0000256" key="8">
    <source>
        <dbReference type="SAM" id="Phobius"/>
    </source>
</evidence>
<accession>A0A8J6T3G3</accession>
<keyword evidence="6 8" id="KW-1133">Transmembrane helix</keyword>
<dbReference type="InterPro" id="IPR042094">
    <property type="entry name" value="T2SS_GspF_sf"/>
</dbReference>
<feature type="transmembrane region" description="Helical" evidence="8">
    <location>
        <begin position="169"/>
        <end position="190"/>
    </location>
</feature>